<dbReference type="RefSeq" id="WP_305171633.1">
    <property type="nucleotide sequence ID" value="NZ_JAUUDS010000001.1"/>
</dbReference>
<dbReference type="EMBL" id="JAUUDS010000001">
    <property type="protein sequence ID" value="MDP1026064.1"/>
    <property type="molecule type" value="Genomic_DNA"/>
</dbReference>
<dbReference type="InterPro" id="IPR009937">
    <property type="entry name" value="Phage_holin_3_6"/>
</dbReference>
<dbReference type="Pfam" id="PF07332">
    <property type="entry name" value="Phage_holin_3_6"/>
    <property type="match status" value="1"/>
</dbReference>
<accession>A0ABT9EGH5</accession>
<keyword evidence="1" id="KW-0812">Transmembrane</keyword>
<reference evidence="2 3" key="1">
    <citation type="submission" date="2023-07" db="EMBL/GenBank/DDBJ databases">
        <authorList>
            <person name="Kim M.K."/>
        </authorList>
    </citation>
    <scope>NUCLEOTIDE SEQUENCE [LARGE SCALE GENOMIC DNA]</scope>
    <source>
        <strain evidence="2 3">KR1UV-12</strain>
    </source>
</reference>
<sequence>MASTLDPLPPEQEGVAALVGRLVDDSRSLVSAEVALYKAKATERIGAFRSAAIFFAVAAVLALAALVALLVGLIFSLSTLVGPLLATVIVVGVVLVIAAVLAVIGKGKLA</sequence>
<keyword evidence="1" id="KW-1133">Transmembrane helix</keyword>
<gene>
    <name evidence="2" type="ORF">Q5H91_02475</name>
</gene>
<dbReference type="Proteomes" id="UP001230685">
    <property type="component" value="Unassembled WGS sequence"/>
</dbReference>
<feature type="transmembrane region" description="Helical" evidence="1">
    <location>
        <begin position="81"/>
        <end position="104"/>
    </location>
</feature>
<evidence type="ECO:0000256" key="1">
    <source>
        <dbReference type="SAM" id="Phobius"/>
    </source>
</evidence>
<organism evidence="2 3">
    <name type="scientific">Sphingomonas aurea</name>
    <dbReference type="NCBI Taxonomy" id="3063994"/>
    <lineage>
        <taxon>Bacteria</taxon>
        <taxon>Pseudomonadati</taxon>
        <taxon>Pseudomonadota</taxon>
        <taxon>Alphaproteobacteria</taxon>
        <taxon>Sphingomonadales</taxon>
        <taxon>Sphingomonadaceae</taxon>
        <taxon>Sphingomonas</taxon>
    </lineage>
</organism>
<comment type="caution">
    <text evidence="2">The sequence shown here is derived from an EMBL/GenBank/DDBJ whole genome shotgun (WGS) entry which is preliminary data.</text>
</comment>
<proteinExistence type="predicted"/>
<keyword evidence="3" id="KW-1185">Reference proteome</keyword>
<protein>
    <submittedName>
        <fullName evidence="2">Phage holin family protein</fullName>
    </submittedName>
</protein>
<name>A0ABT9EGH5_9SPHN</name>
<keyword evidence="1" id="KW-0472">Membrane</keyword>
<evidence type="ECO:0000313" key="3">
    <source>
        <dbReference type="Proteomes" id="UP001230685"/>
    </source>
</evidence>
<feature type="transmembrane region" description="Helical" evidence="1">
    <location>
        <begin position="52"/>
        <end position="75"/>
    </location>
</feature>
<evidence type="ECO:0000313" key="2">
    <source>
        <dbReference type="EMBL" id="MDP1026064.1"/>
    </source>
</evidence>